<protein>
    <submittedName>
        <fullName evidence="2">Uncharacterized protein</fullName>
    </submittedName>
</protein>
<reference evidence="2" key="2">
    <citation type="submission" date="2022-01" db="EMBL/GenBank/DDBJ databases">
        <authorList>
            <person name="Yamashiro T."/>
            <person name="Shiraishi A."/>
            <person name="Satake H."/>
            <person name="Nakayama K."/>
        </authorList>
    </citation>
    <scope>NUCLEOTIDE SEQUENCE</scope>
</reference>
<proteinExistence type="predicted"/>
<sequence>MSTIKQDPWRHYKTSANGALLWIDQLQFHGYIRNCGISFVDDSKDKFNSLLIRRSLRSSIEDFEAQQAIKKVDEHLMDEDIEKIVEGDEESDANNPEAEKSAYVMQIDEEVEEESAEDALIRKKGKEELKELMTFEPTSSSTKPKTLCSKHIKGVIARMSMRYGYIFRHMKKSFMPRKDMDVLGNMVEETLKLERENTKADIVAMVAEAERKEQECTRATLSSQMKDDKQACDVDLPIWLIVEPCRVDAFRSRDHEYHHDDDARPEGESSPKGRTRLSMKEDLSVQIRRELAPIFHSCERDPNAPLMILINKYLFYLTNGNSETRKYVLSLHKYHAVPFPENALKERNTQWLCHLERVHDYQLGLESYQQKVNLTALTLTFYGIEKEKLLTITSDPLVGLIYKNSKKEKSIMDINEIQKFCDATLKRVLEKVKKFNLDVKHGYTNPYLSKDNAEHMMFYEEYI</sequence>
<keyword evidence="3" id="KW-1185">Reference proteome</keyword>
<comment type="caution">
    <text evidence="2">The sequence shown here is derived from an EMBL/GenBank/DDBJ whole genome shotgun (WGS) entry which is preliminary data.</text>
</comment>
<dbReference type="Proteomes" id="UP001151760">
    <property type="component" value="Unassembled WGS sequence"/>
</dbReference>
<name>A0ABQ5A2H4_9ASTR</name>
<evidence type="ECO:0000313" key="3">
    <source>
        <dbReference type="Proteomes" id="UP001151760"/>
    </source>
</evidence>
<organism evidence="2 3">
    <name type="scientific">Tanacetum coccineum</name>
    <dbReference type="NCBI Taxonomy" id="301880"/>
    <lineage>
        <taxon>Eukaryota</taxon>
        <taxon>Viridiplantae</taxon>
        <taxon>Streptophyta</taxon>
        <taxon>Embryophyta</taxon>
        <taxon>Tracheophyta</taxon>
        <taxon>Spermatophyta</taxon>
        <taxon>Magnoliopsida</taxon>
        <taxon>eudicotyledons</taxon>
        <taxon>Gunneridae</taxon>
        <taxon>Pentapetalae</taxon>
        <taxon>asterids</taxon>
        <taxon>campanulids</taxon>
        <taxon>Asterales</taxon>
        <taxon>Asteraceae</taxon>
        <taxon>Asteroideae</taxon>
        <taxon>Anthemideae</taxon>
        <taxon>Anthemidinae</taxon>
        <taxon>Tanacetum</taxon>
    </lineage>
</organism>
<feature type="compositionally biased region" description="Basic and acidic residues" evidence="1">
    <location>
        <begin position="256"/>
        <end position="271"/>
    </location>
</feature>
<accession>A0ABQ5A2H4</accession>
<feature type="region of interest" description="Disordered" evidence="1">
    <location>
        <begin position="256"/>
        <end position="278"/>
    </location>
</feature>
<evidence type="ECO:0000313" key="2">
    <source>
        <dbReference type="EMBL" id="GJS95350.1"/>
    </source>
</evidence>
<gene>
    <name evidence="2" type="ORF">Tco_0802318</name>
</gene>
<dbReference type="EMBL" id="BQNB010011802">
    <property type="protein sequence ID" value="GJS95350.1"/>
    <property type="molecule type" value="Genomic_DNA"/>
</dbReference>
<reference evidence="2" key="1">
    <citation type="journal article" date="2022" name="Int. J. Mol. Sci.">
        <title>Draft Genome of Tanacetum Coccineum: Genomic Comparison of Closely Related Tanacetum-Family Plants.</title>
        <authorList>
            <person name="Yamashiro T."/>
            <person name="Shiraishi A."/>
            <person name="Nakayama K."/>
            <person name="Satake H."/>
        </authorList>
    </citation>
    <scope>NUCLEOTIDE SEQUENCE</scope>
</reference>
<evidence type="ECO:0000256" key="1">
    <source>
        <dbReference type="SAM" id="MobiDB-lite"/>
    </source>
</evidence>